<dbReference type="RefSeq" id="WP_066767543.1">
    <property type="nucleotide sequence ID" value="NZ_CP013244.1"/>
</dbReference>
<evidence type="ECO:0008006" key="3">
    <source>
        <dbReference type="Google" id="ProtNLM"/>
    </source>
</evidence>
<dbReference type="Gene3D" id="3.40.1530.20">
    <property type="entry name" value="Protein of unknown function (DUF1491)"/>
    <property type="match status" value="1"/>
</dbReference>
<dbReference type="InParanoid" id="A0A1B1AEC5"/>
<organism evidence="1 2">
    <name type="scientific">Candidatus Viadribacter manganicus</name>
    <dbReference type="NCBI Taxonomy" id="1759059"/>
    <lineage>
        <taxon>Bacteria</taxon>
        <taxon>Pseudomonadati</taxon>
        <taxon>Pseudomonadota</taxon>
        <taxon>Alphaproteobacteria</taxon>
        <taxon>Hyphomonadales</taxon>
        <taxon>Hyphomonadaceae</taxon>
        <taxon>Candidatus Viadribacter</taxon>
    </lineage>
</organism>
<dbReference type="Proteomes" id="UP000092498">
    <property type="component" value="Chromosome"/>
</dbReference>
<gene>
    <name evidence="1" type="ORF">ATE48_02670</name>
</gene>
<sequence length="116" mass="12805">MEELKTDFWASALIRRAEIAGAFAGVVHKGDPDAGAVLVKVATLDRKARLYGPARNGDGERIWLDLSAGSLGDLESDVDEYVRKRRQGDPDLWVIEIEDRQGRHFLQEPVDSGAAM</sequence>
<evidence type="ECO:0000313" key="2">
    <source>
        <dbReference type="Proteomes" id="UP000092498"/>
    </source>
</evidence>
<name>A0A1B1AEC5_9PROT</name>
<dbReference type="KEGG" id="cbot:ATE48_02670"/>
<dbReference type="AlphaFoldDB" id="A0A1B1AEC5"/>
<dbReference type="InterPro" id="IPR009964">
    <property type="entry name" value="DUF1491"/>
</dbReference>
<evidence type="ECO:0000313" key="1">
    <source>
        <dbReference type="EMBL" id="ANP44902.1"/>
    </source>
</evidence>
<dbReference type="EMBL" id="CP013244">
    <property type="protein sequence ID" value="ANP44902.1"/>
    <property type="molecule type" value="Genomic_DNA"/>
</dbReference>
<protein>
    <recommendedName>
        <fullName evidence="3">GTP-binding protein Era</fullName>
    </recommendedName>
</protein>
<reference evidence="1 2" key="1">
    <citation type="submission" date="2015-11" db="EMBL/GenBank/DDBJ databases">
        <title>Whole-Genome Sequence of Candidatus Oderbacter manganicum from the National Park Lower Oder Valley, Germany.</title>
        <authorList>
            <person name="Braun B."/>
            <person name="Liere K."/>
            <person name="Szewzyk U."/>
        </authorList>
    </citation>
    <scope>NUCLEOTIDE SEQUENCE [LARGE SCALE GENOMIC DNA]</scope>
    <source>
        <strain evidence="1 2">OTSz_A_272</strain>
    </source>
</reference>
<dbReference type="Pfam" id="PF07372">
    <property type="entry name" value="DUF1491"/>
    <property type="match status" value="1"/>
</dbReference>
<dbReference type="STRING" id="1759059.ATE48_02670"/>
<proteinExistence type="predicted"/>
<dbReference type="OrthoDB" id="9809136at2"/>
<accession>A0A1B1AEC5</accession>
<keyword evidence="2" id="KW-1185">Reference proteome</keyword>